<dbReference type="InterPro" id="IPR036457">
    <property type="entry name" value="PPM-type-like_dom_sf"/>
</dbReference>
<dbReference type="InterPro" id="IPR001932">
    <property type="entry name" value="PPM-type_phosphatase-like_dom"/>
</dbReference>
<evidence type="ECO:0000313" key="7">
    <source>
        <dbReference type="EMBL" id="RMC15159.1"/>
    </source>
</evidence>
<dbReference type="Proteomes" id="UP000269221">
    <property type="component" value="Unassembled WGS sequence"/>
</dbReference>
<dbReference type="CDD" id="cd00143">
    <property type="entry name" value="PP2Cc"/>
    <property type="match status" value="1"/>
</dbReference>
<dbReference type="Gene3D" id="3.60.40.10">
    <property type="entry name" value="PPM-type phosphatase domain"/>
    <property type="match status" value="1"/>
</dbReference>
<proteinExistence type="inferred from homology"/>
<sequence length="1357" mass="151821">MATRARGAAAAALLVALSAALAPARGFSVPLQRPADCGAERYFDSSRLACAPCGAHQRQSAGGSSCVCEPGYRMVSSNGGFSVTCEKCPENMTGGLCFLAREGLPPKGVAAVRFAQLDVKLKFIAASFDAAGNFLKWQSLEGGILQVHSSWGQNMAGCQSQRVVNGAKSSRSLVVFPRAQYWSCLINIFSNGLDKGIKSIPQQVCTRLGGSVDPLEGRKALQGDLDRPDGWMGQGQWCEETRPSARSCTWVTTTSCSAQTWGRKLESCPMEEDLWFLVNSQLVKHEPACAQVAKKVNGILACTRNCVASRTRAVIVPLCLALCKISVSKILLDFANPVFYDLFLEYNGGNGQQNLWAVPVLNLNLQYNENFVNQDSNMNNWLLIRRFFLVDALSGKENDLGKPPRVIRIASKITISIRLVSHTQRGTIYPPLITVAYTDVLIQNPETQSVMALQFLHLLVSQLAIDIFFIDWERPKGKVLKAVEGEGVIKSAAAPVVGFSNLALMDASSSLTRSSESYVAPWSRILRFGVSAALWVAIAILQISVFVLSHNCFGHYIHGRSVHGHADTNMEEMNMNLKREAENLCSQRGLLPNTDGQTFQISISRKMRLHYDWIHETLTRKRGPARLLDSSANTFEQSTRAYNAMNKFLSSFIDHVHKEMDYIVKDKLLLERILGMEFMEPIEKSIFYNDEGHSFSDVLYYGNETTLLIFDILFFSVVDLASQSFVLAAILTYLQQEDQDDAGGTSKYLKEVFLEKSASVQEVAIFQLFHMTKVQEMNGTEGYVHEIKLCGMIEAISKIFMEVPQRHSPSVGEHVILHHLPSLCHRDVIELCNRICRLFRLASQIQPWAGIQIQGKHPSANAGHFRYAPQKKFASLYRPKEHFNHFIHTRDYASTPQRFYLTPSQVNSILKANEYSFKVPEFDGKNVSSVLGFDSNQLPANAPIEDRRSAATCLQTRGMLLGVFDGHAGCACAQAVSERLFYYIAVSLLPHETLLEIENAVESGRALLPILQWHKHPNDYFSKEASKLYFNSLRTYWQELIDLNSGETTDVREALINAFKRLDNDISLEAQVGDPNSFLNYLVLRVAFSGATACVAHVDGVDLHVANTGDSRAMLGVQEEDGSWSAVNLSYDHNAQNEHEVERVKMEHPKSEEKSLVKQDRLLGLLMPFRAFGDVKFKWSIELQKRVVESGPDQLNDNEYTKFIPPNYHTPPYLTAEPEVIHHKLRPQDKFLVLATDGLWETMHRQDVARIVGEYLTGVHHQQPIAVGGYKVTLGQMHGLLTERRARISSVFEDQNAATHLIRHAVGNNEFGTVDHERLSKMLSLPEELARMYRDDITIIVVQFNSHVIGTYQNEEL</sequence>
<keyword evidence="1" id="KW-0479">Metal-binding</keyword>
<evidence type="ECO:0000256" key="1">
    <source>
        <dbReference type="ARBA" id="ARBA00022723"/>
    </source>
</evidence>
<keyword evidence="8" id="KW-1185">Reference proteome</keyword>
<dbReference type="STRING" id="333673.A0A3M0KPJ2"/>
<dbReference type="Pfam" id="PF09773">
    <property type="entry name" value="Meckelin"/>
    <property type="match status" value="3"/>
</dbReference>
<keyword evidence="2 4" id="KW-0378">Hydrolase</keyword>
<dbReference type="PROSITE" id="PS51746">
    <property type="entry name" value="PPM_2"/>
    <property type="match status" value="1"/>
</dbReference>
<dbReference type="EMBL" id="QRBI01000104">
    <property type="protein sequence ID" value="RMC15159.1"/>
    <property type="molecule type" value="Genomic_DNA"/>
</dbReference>
<dbReference type="PANTHER" id="PTHR21274:SF2">
    <property type="entry name" value="MECKELIN"/>
    <property type="match status" value="1"/>
</dbReference>
<dbReference type="GO" id="GO:0036038">
    <property type="term" value="C:MKS complex"/>
    <property type="evidence" value="ECO:0007669"/>
    <property type="project" value="InterPro"/>
</dbReference>
<feature type="signal peptide" evidence="5">
    <location>
        <begin position="1"/>
        <end position="26"/>
    </location>
</feature>
<dbReference type="GO" id="GO:0004721">
    <property type="term" value="F:phosphoprotein phosphatase activity"/>
    <property type="evidence" value="ECO:0007669"/>
    <property type="project" value="UniProtKB-KW"/>
</dbReference>
<dbReference type="GO" id="GO:0046872">
    <property type="term" value="F:metal ion binding"/>
    <property type="evidence" value="ECO:0007669"/>
    <property type="project" value="UniProtKB-KW"/>
</dbReference>
<comment type="caution">
    <text evidence="7">The sequence shown here is derived from an EMBL/GenBank/DDBJ whole genome shotgun (WGS) entry which is preliminary data.</text>
</comment>
<dbReference type="SUPFAM" id="SSF81606">
    <property type="entry name" value="PP2C-like"/>
    <property type="match status" value="1"/>
</dbReference>
<name>A0A3M0KPJ2_HIRRU</name>
<gene>
    <name evidence="7" type="ORF">DUI87_07341</name>
</gene>
<accession>A0A3M0KPJ2</accession>
<evidence type="ECO:0000313" key="8">
    <source>
        <dbReference type="Proteomes" id="UP000269221"/>
    </source>
</evidence>
<evidence type="ECO:0000256" key="2">
    <source>
        <dbReference type="ARBA" id="ARBA00022801"/>
    </source>
</evidence>
<reference evidence="7 8" key="1">
    <citation type="submission" date="2018-07" db="EMBL/GenBank/DDBJ databases">
        <title>A high quality draft genome assembly of the barn swallow (H. rustica rustica).</title>
        <authorList>
            <person name="Formenti G."/>
            <person name="Chiara M."/>
            <person name="Poveda L."/>
            <person name="Francoijs K.-J."/>
            <person name="Bonisoli-Alquati A."/>
            <person name="Canova L."/>
            <person name="Gianfranceschi L."/>
            <person name="Horner D.S."/>
            <person name="Saino N."/>
        </authorList>
    </citation>
    <scope>NUCLEOTIDE SEQUENCE [LARGE SCALE GENOMIC DNA]</scope>
    <source>
        <strain evidence="7">Chelidonia</strain>
        <tissue evidence="7">Blood</tissue>
    </source>
</reference>
<protein>
    <recommendedName>
        <fullName evidence="6">PPM-type phosphatase domain-containing protein</fullName>
    </recommendedName>
</protein>
<organism evidence="7 8">
    <name type="scientific">Hirundo rustica rustica</name>
    <dbReference type="NCBI Taxonomy" id="333673"/>
    <lineage>
        <taxon>Eukaryota</taxon>
        <taxon>Metazoa</taxon>
        <taxon>Chordata</taxon>
        <taxon>Craniata</taxon>
        <taxon>Vertebrata</taxon>
        <taxon>Euteleostomi</taxon>
        <taxon>Archelosauria</taxon>
        <taxon>Archosauria</taxon>
        <taxon>Dinosauria</taxon>
        <taxon>Saurischia</taxon>
        <taxon>Theropoda</taxon>
        <taxon>Coelurosauria</taxon>
        <taxon>Aves</taxon>
        <taxon>Neognathae</taxon>
        <taxon>Neoaves</taxon>
        <taxon>Telluraves</taxon>
        <taxon>Australaves</taxon>
        <taxon>Passeriformes</taxon>
        <taxon>Sylvioidea</taxon>
        <taxon>Hirundinidae</taxon>
        <taxon>Hirundo</taxon>
    </lineage>
</organism>
<evidence type="ECO:0000256" key="5">
    <source>
        <dbReference type="SAM" id="SignalP"/>
    </source>
</evidence>
<dbReference type="PROSITE" id="PS01032">
    <property type="entry name" value="PPM_1"/>
    <property type="match status" value="1"/>
</dbReference>
<dbReference type="GO" id="GO:0060271">
    <property type="term" value="P:cilium assembly"/>
    <property type="evidence" value="ECO:0007669"/>
    <property type="project" value="InterPro"/>
</dbReference>
<dbReference type="InterPro" id="IPR019170">
    <property type="entry name" value="Meckelin"/>
</dbReference>
<evidence type="ECO:0000256" key="3">
    <source>
        <dbReference type="ARBA" id="ARBA00022912"/>
    </source>
</evidence>
<dbReference type="Pfam" id="PF00481">
    <property type="entry name" value="PP2C"/>
    <property type="match status" value="1"/>
</dbReference>
<feature type="chain" id="PRO_5018077577" description="PPM-type phosphatase domain-containing protein" evidence="5">
    <location>
        <begin position="27"/>
        <end position="1357"/>
    </location>
</feature>
<keyword evidence="3 4" id="KW-0904">Protein phosphatase</keyword>
<dbReference type="InterPro" id="IPR000222">
    <property type="entry name" value="PP2C_BS"/>
</dbReference>
<feature type="domain" description="PPM-type phosphatase" evidence="6">
    <location>
        <begin position="930"/>
        <end position="1344"/>
    </location>
</feature>
<evidence type="ECO:0000259" key="6">
    <source>
        <dbReference type="PROSITE" id="PS51746"/>
    </source>
</evidence>
<dbReference type="OrthoDB" id="420076at2759"/>
<dbReference type="PANTHER" id="PTHR21274">
    <property type="entry name" value="MECKELIN"/>
    <property type="match status" value="1"/>
</dbReference>
<keyword evidence="5" id="KW-0732">Signal</keyword>
<comment type="similarity">
    <text evidence="4">Belongs to the PP2C family.</text>
</comment>
<dbReference type="SMART" id="SM00332">
    <property type="entry name" value="PP2Cc"/>
    <property type="match status" value="1"/>
</dbReference>
<evidence type="ECO:0000256" key="4">
    <source>
        <dbReference type="RuleBase" id="RU003465"/>
    </source>
</evidence>